<keyword evidence="2" id="KW-1185">Reference proteome</keyword>
<reference evidence="1" key="1">
    <citation type="submission" date="2021-06" db="EMBL/GenBank/DDBJ databases">
        <authorList>
            <person name="Kallberg Y."/>
            <person name="Tangrot J."/>
            <person name="Rosling A."/>
        </authorList>
    </citation>
    <scope>NUCLEOTIDE SEQUENCE</scope>
    <source>
        <strain evidence="1">FL966</strain>
    </source>
</reference>
<organism evidence="1 2">
    <name type="scientific">Cetraspora pellucida</name>
    <dbReference type="NCBI Taxonomy" id="1433469"/>
    <lineage>
        <taxon>Eukaryota</taxon>
        <taxon>Fungi</taxon>
        <taxon>Fungi incertae sedis</taxon>
        <taxon>Mucoromycota</taxon>
        <taxon>Glomeromycotina</taxon>
        <taxon>Glomeromycetes</taxon>
        <taxon>Diversisporales</taxon>
        <taxon>Gigasporaceae</taxon>
        <taxon>Cetraspora</taxon>
    </lineage>
</organism>
<accession>A0A9N9PNG7</accession>
<comment type="caution">
    <text evidence="1">The sequence shown here is derived from an EMBL/GenBank/DDBJ whole genome shotgun (WGS) entry which is preliminary data.</text>
</comment>
<dbReference type="Proteomes" id="UP000789759">
    <property type="component" value="Unassembled WGS sequence"/>
</dbReference>
<name>A0A9N9PNG7_9GLOM</name>
<feature type="non-terminal residue" evidence="1">
    <location>
        <position position="1"/>
    </location>
</feature>
<evidence type="ECO:0000313" key="1">
    <source>
        <dbReference type="EMBL" id="CAG8839398.1"/>
    </source>
</evidence>
<gene>
    <name evidence="1" type="ORF">CPELLU_LOCUS21855</name>
</gene>
<dbReference type="EMBL" id="CAJVQA010087028">
    <property type="protein sequence ID" value="CAG8839398.1"/>
    <property type="molecule type" value="Genomic_DNA"/>
</dbReference>
<protein>
    <submittedName>
        <fullName evidence="1">20156_t:CDS:1</fullName>
    </submittedName>
</protein>
<sequence length="54" mass="6306">NLFNDEKKCLKANKTLEASLFFNIYEEKKSSAVFNKNSPRSSFIERFLDICLVD</sequence>
<dbReference type="AlphaFoldDB" id="A0A9N9PNG7"/>
<proteinExistence type="predicted"/>
<feature type="non-terminal residue" evidence="1">
    <location>
        <position position="54"/>
    </location>
</feature>
<evidence type="ECO:0000313" key="2">
    <source>
        <dbReference type="Proteomes" id="UP000789759"/>
    </source>
</evidence>